<evidence type="ECO:0000259" key="7">
    <source>
        <dbReference type="SMART" id="SM00014"/>
    </source>
</evidence>
<dbReference type="Pfam" id="PF01569">
    <property type="entry name" value="PAP2"/>
    <property type="match status" value="1"/>
</dbReference>
<evidence type="ECO:0000256" key="3">
    <source>
        <dbReference type="ARBA" id="ARBA00022692"/>
    </source>
</evidence>
<sequence length="274" mass="30231">MAVPRSLIIFSFGEIILLALIATPLIVLQFTEPHQSGFFPGDESIAYPQRPNTVSMVLAAFFSLAAPCLAYFVLEIYIAFRGKFPRDPETGLPSVILHLYKLLGMSAVSFVAMLLIVQVGKETIGSLRPFFLEACVPVNITSNNYQPKIFCSADNARLIEEARMSFPSGHSACSVWGATITSIYLQLRFPKSSAIMLKAFWQTALFTIAFYICLTRIQDNWHRAADVITGSVLGVLASTMTFWTPAGKSIVEESLRMREEEAALNEASIPLSSM</sequence>
<protein>
    <submittedName>
        <fullName evidence="8">AcidPPc domain-containing protein</fullName>
    </submittedName>
</protein>
<feature type="domain" description="Phosphatidic acid phosphatase type 2/haloperoxidase" evidence="7">
    <location>
        <begin position="103"/>
        <end position="242"/>
    </location>
</feature>
<dbReference type="InterPro" id="IPR043216">
    <property type="entry name" value="PAP-like"/>
</dbReference>
<dbReference type="GO" id="GO:0008195">
    <property type="term" value="F:phosphatidate phosphatase activity"/>
    <property type="evidence" value="ECO:0007669"/>
    <property type="project" value="TreeGrafter"/>
</dbReference>
<feature type="transmembrane region" description="Helical" evidence="6">
    <location>
        <begin position="99"/>
        <end position="120"/>
    </location>
</feature>
<dbReference type="SUPFAM" id="SSF48317">
    <property type="entry name" value="Acid phosphatase/Vanadium-dependent haloperoxidase"/>
    <property type="match status" value="1"/>
</dbReference>
<evidence type="ECO:0000256" key="2">
    <source>
        <dbReference type="ARBA" id="ARBA00008816"/>
    </source>
</evidence>
<comment type="subcellular location">
    <subcellularLocation>
        <location evidence="1">Membrane</location>
        <topology evidence="1">Multi-pass membrane protein</topology>
    </subcellularLocation>
</comment>
<keyword evidence="4 6" id="KW-1133">Transmembrane helix</keyword>
<dbReference type="GO" id="GO:0006644">
    <property type="term" value="P:phospholipid metabolic process"/>
    <property type="evidence" value="ECO:0007669"/>
    <property type="project" value="InterPro"/>
</dbReference>
<accession>A0A5K3F7W6</accession>
<dbReference type="PANTHER" id="PTHR10165:SF103">
    <property type="entry name" value="PHOSPHOLIPID PHOSPHATASE HOMOLOG 1.2 HOMOLOG"/>
    <property type="match status" value="1"/>
</dbReference>
<dbReference type="InterPro" id="IPR036938">
    <property type="entry name" value="PAP2/HPO_sf"/>
</dbReference>
<keyword evidence="3 6" id="KW-0812">Transmembrane</keyword>
<dbReference type="WBParaSite" id="MCU_006163-RA">
    <property type="protein sequence ID" value="MCU_006163-RA"/>
    <property type="gene ID" value="MCU_006163"/>
</dbReference>
<feature type="transmembrane region" description="Helical" evidence="6">
    <location>
        <begin position="56"/>
        <end position="78"/>
    </location>
</feature>
<dbReference type="GO" id="GO:0007165">
    <property type="term" value="P:signal transduction"/>
    <property type="evidence" value="ECO:0007669"/>
    <property type="project" value="TreeGrafter"/>
</dbReference>
<dbReference type="PANTHER" id="PTHR10165">
    <property type="entry name" value="LIPID PHOSPHATE PHOSPHATASE"/>
    <property type="match status" value="1"/>
</dbReference>
<dbReference type="GO" id="GO:0046839">
    <property type="term" value="P:phospholipid dephosphorylation"/>
    <property type="evidence" value="ECO:0007669"/>
    <property type="project" value="TreeGrafter"/>
</dbReference>
<dbReference type="AlphaFoldDB" id="A0A5K3F7W6"/>
<dbReference type="InterPro" id="IPR000326">
    <property type="entry name" value="PAP2/HPO"/>
</dbReference>
<organism evidence="8">
    <name type="scientific">Mesocestoides corti</name>
    <name type="common">Flatworm</name>
    <dbReference type="NCBI Taxonomy" id="53468"/>
    <lineage>
        <taxon>Eukaryota</taxon>
        <taxon>Metazoa</taxon>
        <taxon>Spiralia</taxon>
        <taxon>Lophotrochozoa</taxon>
        <taxon>Platyhelminthes</taxon>
        <taxon>Cestoda</taxon>
        <taxon>Eucestoda</taxon>
        <taxon>Cyclophyllidea</taxon>
        <taxon>Mesocestoididae</taxon>
        <taxon>Mesocestoides</taxon>
    </lineage>
</organism>
<evidence type="ECO:0000313" key="8">
    <source>
        <dbReference type="WBParaSite" id="MCU_006163-RA"/>
    </source>
</evidence>
<evidence type="ECO:0000256" key="4">
    <source>
        <dbReference type="ARBA" id="ARBA00022989"/>
    </source>
</evidence>
<dbReference type="Gene3D" id="1.20.144.10">
    <property type="entry name" value="Phosphatidic acid phosphatase type 2/haloperoxidase"/>
    <property type="match status" value="1"/>
</dbReference>
<evidence type="ECO:0000256" key="5">
    <source>
        <dbReference type="ARBA" id="ARBA00023136"/>
    </source>
</evidence>
<proteinExistence type="inferred from homology"/>
<name>A0A5K3F7W6_MESCO</name>
<dbReference type="SMART" id="SM00014">
    <property type="entry name" value="acidPPc"/>
    <property type="match status" value="1"/>
</dbReference>
<evidence type="ECO:0000256" key="1">
    <source>
        <dbReference type="ARBA" id="ARBA00004141"/>
    </source>
</evidence>
<evidence type="ECO:0000256" key="6">
    <source>
        <dbReference type="SAM" id="Phobius"/>
    </source>
</evidence>
<feature type="transmembrane region" description="Helical" evidence="6">
    <location>
        <begin position="224"/>
        <end position="246"/>
    </location>
</feature>
<reference evidence="8" key="1">
    <citation type="submission" date="2019-11" db="UniProtKB">
        <authorList>
            <consortium name="WormBaseParasite"/>
        </authorList>
    </citation>
    <scope>IDENTIFICATION</scope>
</reference>
<feature type="transmembrane region" description="Helical" evidence="6">
    <location>
        <begin position="7"/>
        <end position="30"/>
    </location>
</feature>
<keyword evidence="5 6" id="KW-0472">Membrane</keyword>
<feature type="transmembrane region" description="Helical" evidence="6">
    <location>
        <begin position="199"/>
        <end position="218"/>
    </location>
</feature>
<dbReference type="GO" id="GO:0005886">
    <property type="term" value="C:plasma membrane"/>
    <property type="evidence" value="ECO:0007669"/>
    <property type="project" value="TreeGrafter"/>
</dbReference>
<comment type="similarity">
    <text evidence="2">Belongs to the PA-phosphatase related phosphoesterase family.</text>
</comment>